<organism evidence="1 2">
    <name type="scientific">Ceratopteris richardii</name>
    <name type="common">Triangle waterfern</name>
    <dbReference type="NCBI Taxonomy" id="49495"/>
    <lineage>
        <taxon>Eukaryota</taxon>
        <taxon>Viridiplantae</taxon>
        <taxon>Streptophyta</taxon>
        <taxon>Embryophyta</taxon>
        <taxon>Tracheophyta</taxon>
        <taxon>Polypodiopsida</taxon>
        <taxon>Polypodiidae</taxon>
        <taxon>Polypodiales</taxon>
        <taxon>Pteridineae</taxon>
        <taxon>Pteridaceae</taxon>
        <taxon>Parkerioideae</taxon>
        <taxon>Ceratopteris</taxon>
    </lineage>
</organism>
<dbReference type="InterPro" id="IPR021109">
    <property type="entry name" value="Peptidase_aspartic_dom_sf"/>
</dbReference>
<sequence>MSSTCSLPKGAPPCQYCRDAKDHYTRDFPRSLPAPIHMIAVSPQVEGMNTKSYAVSSSSMPMMTWARQAVTTYREEHQGLKDRDEKKKASWKGQANIEGAYERVTTLLKDQPTSSQEDTQVVNIEEILKGIHHNVSLYQLIKMDSKVRSDLLKIIYSSYLSPPPRIDGFMVDFPPAPLADYQSSRLSLFIKEEAITGVIIDGGSSINLVSHFTMQKLRLNPTKVVPFTITLAYQHQVALISIVEKVLMIVQGCHFVLDFVVIALPHETESLKYFTWPLGCSIIPLYCISFLDGFSGYN</sequence>
<dbReference type="OrthoDB" id="1724165at2759"/>
<dbReference type="AlphaFoldDB" id="A0A8T2R6D8"/>
<dbReference type="Proteomes" id="UP000825935">
    <property type="component" value="Chromosome 29"/>
</dbReference>
<protein>
    <submittedName>
        <fullName evidence="1">Uncharacterized protein</fullName>
    </submittedName>
</protein>
<keyword evidence="2" id="KW-1185">Reference proteome</keyword>
<dbReference type="CDD" id="cd00303">
    <property type="entry name" value="retropepsin_like"/>
    <property type="match status" value="1"/>
</dbReference>
<comment type="caution">
    <text evidence="1">The sequence shown here is derived from an EMBL/GenBank/DDBJ whole genome shotgun (WGS) entry which is preliminary data.</text>
</comment>
<accession>A0A8T2R6D8</accession>
<dbReference type="EMBL" id="CM035434">
    <property type="protein sequence ID" value="KAH7291354.1"/>
    <property type="molecule type" value="Genomic_DNA"/>
</dbReference>
<evidence type="ECO:0000313" key="2">
    <source>
        <dbReference type="Proteomes" id="UP000825935"/>
    </source>
</evidence>
<gene>
    <name evidence="1" type="ORF">KP509_29G013300</name>
</gene>
<reference evidence="1" key="1">
    <citation type="submission" date="2021-08" db="EMBL/GenBank/DDBJ databases">
        <title>WGS assembly of Ceratopteris richardii.</title>
        <authorList>
            <person name="Marchant D.B."/>
            <person name="Chen G."/>
            <person name="Jenkins J."/>
            <person name="Shu S."/>
            <person name="Leebens-Mack J."/>
            <person name="Grimwood J."/>
            <person name="Schmutz J."/>
            <person name="Soltis P."/>
            <person name="Soltis D."/>
            <person name="Chen Z.-H."/>
        </authorList>
    </citation>
    <scope>NUCLEOTIDE SEQUENCE</scope>
    <source>
        <strain evidence="1">Whitten #5841</strain>
        <tissue evidence="1">Leaf</tissue>
    </source>
</reference>
<evidence type="ECO:0000313" key="1">
    <source>
        <dbReference type="EMBL" id="KAH7291354.1"/>
    </source>
</evidence>
<dbReference type="Gene3D" id="2.40.70.10">
    <property type="entry name" value="Acid Proteases"/>
    <property type="match status" value="1"/>
</dbReference>
<proteinExistence type="predicted"/>
<name>A0A8T2R6D8_CERRI</name>